<keyword evidence="3" id="KW-1185">Reference proteome</keyword>
<gene>
    <name evidence="2" type="ORF">DCO56_09525</name>
</gene>
<protein>
    <submittedName>
        <fullName evidence="2">Uncharacterized protein</fullName>
    </submittedName>
</protein>
<proteinExistence type="predicted"/>
<comment type="caution">
    <text evidence="2">The sequence shown here is derived from an EMBL/GenBank/DDBJ whole genome shotgun (WGS) entry which is preliminary data.</text>
</comment>
<dbReference type="EMBL" id="QCXX01000002">
    <property type="protein sequence ID" value="PUV25168.1"/>
    <property type="molecule type" value="Genomic_DNA"/>
</dbReference>
<accession>A0A363NWT3</accession>
<name>A0A363NWT3_9SPHI</name>
<evidence type="ECO:0000313" key="2">
    <source>
        <dbReference type="EMBL" id="PUV25168.1"/>
    </source>
</evidence>
<dbReference type="RefSeq" id="WP_108633501.1">
    <property type="nucleotide sequence ID" value="NZ_QCXX01000002.1"/>
</dbReference>
<reference evidence="2 3" key="1">
    <citation type="submission" date="2018-04" db="EMBL/GenBank/DDBJ databases">
        <title>Sphingobacterium sp. M46 Genome.</title>
        <authorList>
            <person name="Cheng J."/>
            <person name="Li Y."/>
        </authorList>
    </citation>
    <scope>NUCLEOTIDE SEQUENCE [LARGE SCALE GENOMIC DNA]</scope>
    <source>
        <strain evidence="2 3">M46</strain>
    </source>
</reference>
<sequence>MALFQLNDQSLPAESSSYSIPTTTPVCSGNARICTINATDDGSGHPELDPAILGEMVTALNNRANTPNVKLKA</sequence>
<evidence type="ECO:0000256" key="1">
    <source>
        <dbReference type="SAM" id="MobiDB-lite"/>
    </source>
</evidence>
<dbReference type="AlphaFoldDB" id="A0A363NWT3"/>
<evidence type="ECO:0000313" key="3">
    <source>
        <dbReference type="Proteomes" id="UP000250831"/>
    </source>
</evidence>
<dbReference type="Proteomes" id="UP000250831">
    <property type="component" value="Unassembled WGS sequence"/>
</dbReference>
<organism evidence="2 3">
    <name type="scientific">Sphingobacterium athyrii</name>
    <dbReference type="NCBI Taxonomy" id="2152717"/>
    <lineage>
        <taxon>Bacteria</taxon>
        <taxon>Pseudomonadati</taxon>
        <taxon>Bacteroidota</taxon>
        <taxon>Sphingobacteriia</taxon>
        <taxon>Sphingobacteriales</taxon>
        <taxon>Sphingobacteriaceae</taxon>
        <taxon>Sphingobacterium</taxon>
    </lineage>
</organism>
<feature type="region of interest" description="Disordered" evidence="1">
    <location>
        <begin position="1"/>
        <end position="22"/>
    </location>
</feature>
<dbReference type="OrthoDB" id="714191at2"/>